<evidence type="ECO:0000313" key="2">
    <source>
        <dbReference type="Proteomes" id="UP000030518"/>
    </source>
</evidence>
<dbReference type="PATRIC" id="fig|1300345.3.peg.173"/>
<dbReference type="OrthoDB" id="9772097at2"/>
<reference evidence="1 2" key="1">
    <citation type="submission" date="2014-09" db="EMBL/GenBank/DDBJ databases">
        <title>Genome sequences of Lysobacter dokdonensis DS-58.</title>
        <authorList>
            <person name="Kim J.F."/>
            <person name="Kwak M.-J."/>
        </authorList>
    </citation>
    <scope>NUCLEOTIDE SEQUENCE [LARGE SCALE GENOMIC DNA]</scope>
    <source>
        <strain evidence="1 2">DS-58</strain>
    </source>
</reference>
<dbReference type="AlphaFoldDB" id="A0A0A2WKG8"/>
<dbReference type="RefSeq" id="WP_052116008.1">
    <property type="nucleotide sequence ID" value="NZ_JRKJ01000002.1"/>
</dbReference>
<dbReference type="InterPro" id="IPR008969">
    <property type="entry name" value="CarboxyPept-like_regulatory"/>
</dbReference>
<dbReference type="SUPFAM" id="SSF49503">
    <property type="entry name" value="Cupredoxins"/>
    <property type="match status" value="1"/>
</dbReference>
<dbReference type="EMBL" id="JRKJ01000002">
    <property type="protein sequence ID" value="KGQ20313.1"/>
    <property type="molecule type" value="Genomic_DNA"/>
</dbReference>
<keyword evidence="2" id="KW-1185">Reference proteome</keyword>
<comment type="caution">
    <text evidence="1">The sequence shown here is derived from an EMBL/GenBank/DDBJ whole genome shotgun (WGS) entry which is preliminary data.</text>
</comment>
<dbReference type="Proteomes" id="UP000030518">
    <property type="component" value="Unassembled WGS sequence"/>
</dbReference>
<proteinExistence type="predicted"/>
<evidence type="ECO:0000313" key="1">
    <source>
        <dbReference type="EMBL" id="KGQ20313.1"/>
    </source>
</evidence>
<organism evidence="1 2">
    <name type="scientific">Lysobacter dokdonensis DS-58</name>
    <dbReference type="NCBI Taxonomy" id="1300345"/>
    <lineage>
        <taxon>Bacteria</taxon>
        <taxon>Pseudomonadati</taxon>
        <taxon>Pseudomonadota</taxon>
        <taxon>Gammaproteobacteria</taxon>
        <taxon>Lysobacterales</taxon>
        <taxon>Lysobacteraceae</taxon>
        <taxon>Noviluteimonas</taxon>
    </lineage>
</organism>
<gene>
    <name evidence="1" type="ORF">LF41_849</name>
</gene>
<dbReference type="eggNOG" id="COG3794">
    <property type="taxonomic scope" value="Bacteria"/>
</dbReference>
<dbReference type="Gene3D" id="2.60.40.420">
    <property type="entry name" value="Cupredoxins - blue copper proteins"/>
    <property type="match status" value="1"/>
</dbReference>
<sequence length="199" mass="22040">MLSSLATAASLSVQVTDRAGKPVADAVVTVLGAGPRYVPVTRVVDQKQLMFLPYVEVFHPGDSVVFRNSDGTRHHVYSFSPIKPFELVVESKARSTPLLLDKTGVVAVGCNIHDGMISYLYVTDAPYAARTDASGRVSFEDLPAGAFDVRVWQPRLPPGRPDLRRQEIVLGAEDIRTLAFPLTLRPDPRRQFDREHTHY</sequence>
<dbReference type="STRING" id="1300345.LF41_849"/>
<dbReference type="SUPFAM" id="SSF49464">
    <property type="entry name" value="Carboxypeptidase regulatory domain-like"/>
    <property type="match status" value="1"/>
</dbReference>
<protein>
    <recommendedName>
        <fullName evidence="3">Methylamine utilization protein</fullName>
    </recommendedName>
</protein>
<name>A0A0A2WKG8_9GAMM</name>
<evidence type="ECO:0008006" key="3">
    <source>
        <dbReference type="Google" id="ProtNLM"/>
    </source>
</evidence>
<accession>A0A0A2WKG8</accession>
<dbReference type="InterPro" id="IPR008972">
    <property type="entry name" value="Cupredoxin"/>
</dbReference>